<keyword evidence="1" id="KW-0732">Signal</keyword>
<keyword evidence="3" id="KW-1185">Reference proteome</keyword>
<protein>
    <submittedName>
        <fullName evidence="2">YpjP family protein</fullName>
    </submittedName>
</protein>
<dbReference type="Proteomes" id="UP000682713">
    <property type="component" value="Unassembled WGS sequence"/>
</dbReference>
<sequence>MKLWIRKSLIILVSILTFGAVTPSHALWSENDELPKAQHRGNPPNDSVQKPNIQTQINVAVKSHKEQFIEMMTDEAERQALIKFGPKISDVIIDEFQEIILPHIEAAIEMTAAQFSDEELDNLAITETPGGGVSEKIFNIYNVGTKQDVIRFHVRRDKPPLEGYKFNFHYHTYHDQFQTHYTIGTIDWNKNTPPNWRTV</sequence>
<reference evidence="2 3" key="1">
    <citation type="submission" date="2021-05" db="EMBL/GenBank/DDBJ databases">
        <title>Novel Bacillus species.</title>
        <authorList>
            <person name="Liu G."/>
        </authorList>
    </citation>
    <scope>NUCLEOTIDE SEQUENCE [LARGE SCALE GENOMIC DNA]</scope>
    <source>
        <strain evidence="2 3">FJAT-49732</strain>
    </source>
</reference>
<comment type="caution">
    <text evidence="2">The sequence shown here is derived from an EMBL/GenBank/DDBJ whole genome shotgun (WGS) entry which is preliminary data.</text>
</comment>
<gene>
    <name evidence="2" type="ORF">KHA93_07210</name>
</gene>
<evidence type="ECO:0000256" key="1">
    <source>
        <dbReference type="SAM" id="SignalP"/>
    </source>
</evidence>
<organism evidence="2 3">
    <name type="scientific">Lederbergia citrisecunda</name>
    <dbReference type="NCBI Taxonomy" id="2833583"/>
    <lineage>
        <taxon>Bacteria</taxon>
        <taxon>Bacillati</taxon>
        <taxon>Bacillota</taxon>
        <taxon>Bacilli</taxon>
        <taxon>Bacillales</taxon>
        <taxon>Bacillaceae</taxon>
        <taxon>Lederbergia</taxon>
    </lineage>
</organism>
<name>A0A942TP81_9BACI</name>
<dbReference type="AlphaFoldDB" id="A0A942TP81"/>
<feature type="signal peptide" evidence="1">
    <location>
        <begin position="1"/>
        <end position="26"/>
    </location>
</feature>
<evidence type="ECO:0000313" key="2">
    <source>
        <dbReference type="EMBL" id="MBS4199439.1"/>
    </source>
</evidence>
<dbReference type="InterPro" id="IPR025616">
    <property type="entry name" value="YpjP"/>
</dbReference>
<proteinExistence type="predicted"/>
<evidence type="ECO:0000313" key="3">
    <source>
        <dbReference type="Proteomes" id="UP000682713"/>
    </source>
</evidence>
<dbReference type="RefSeq" id="WP_213110121.1">
    <property type="nucleotide sequence ID" value="NZ_JAGYPJ010000001.1"/>
</dbReference>
<accession>A0A942TP81</accession>
<dbReference type="Pfam" id="PF14005">
    <property type="entry name" value="YpjP"/>
    <property type="match status" value="1"/>
</dbReference>
<feature type="chain" id="PRO_5037911636" evidence="1">
    <location>
        <begin position="27"/>
        <end position="199"/>
    </location>
</feature>
<dbReference type="EMBL" id="JAGYPJ010000001">
    <property type="protein sequence ID" value="MBS4199439.1"/>
    <property type="molecule type" value="Genomic_DNA"/>
</dbReference>